<dbReference type="Proteomes" id="UP000177309">
    <property type="component" value="Unassembled WGS sequence"/>
</dbReference>
<dbReference type="AlphaFoldDB" id="A0A1F4TLN5"/>
<dbReference type="SMART" id="SM00460">
    <property type="entry name" value="TGc"/>
    <property type="match status" value="1"/>
</dbReference>
<reference evidence="2 3" key="1">
    <citation type="journal article" date="2016" name="Nat. Commun.">
        <title>Thousands of microbial genomes shed light on interconnected biogeochemical processes in an aquifer system.</title>
        <authorList>
            <person name="Anantharaman K."/>
            <person name="Brown C.T."/>
            <person name="Hug L.A."/>
            <person name="Sharon I."/>
            <person name="Castelle C.J."/>
            <person name="Probst A.J."/>
            <person name="Thomas B.C."/>
            <person name="Singh A."/>
            <person name="Wilkins M.J."/>
            <person name="Karaoz U."/>
            <person name="Brodie E.L."/>
            <person name="Williams K.H."/>
            <person name="Hubbard S.S."/>
            <person name="Banfield J.F."/>
        </authorList>
    </citation>
    <scope>NUCLEOTIDE SEQUENCE [LARGE SCALE GENOMIC DNA]</scope>
</reference>
<dbReference type="InterPro" id="IPR002931">
    <property type="entry name" value="Transglutaminase-like"/>
</dbReference>
<organism evidence="2 3">
    <name type="scientific">candidate division WOR-1 bacterium RIFOXYC2_FULL_41_25</name>
    <dbReference type="NCBI Taxonomy" id="1802586"/>
    <lineage>
        <taxon>Bacteria</taxon>
        <taxon>Bacillati</taxon>
        <taxon>Saganbacteria</taxon>
    </lineage>
</organism>
<gene>
    <name evidence="2" type="ORF">A2462_03590</name>
</gene>
<evidence type="ECO:0000313" key="2">
    <source>
        <dbReference type="EMBL" id="OGC32983.1"/>
    </source>
</evidence>
<dbReference type="Gene3D" id="3.10.620.30">
    <property type="match status" value="1"/>
</dbReference>
<accession>A0A1F4TLN5</accession>
<dbReference type="EMBL" id="MEUI01000041">
    <property type="protein sequence ID" value="OGC32983.1"/>
    <property type="molecule type" value="Genomic_DNA"/>
</dbReference>
<dbReference type="Pfam" id="PF01841">
    <property type="entry name" value="Transglut_core"/>
    <property type="match status" value="1"/>
</dbReference>
<name>A0A1F4TLN5_UNCSA</name>
<evidence type="ECO:0000313" key="3">
    <source>
        <dbReference type="Proteomes" id="UP000177309"/>
    </source>
</evidence>
<evidence type="ECO:0000259" key="1">
    <source>
        <dbReference type="SMART" id="SM00460"/>
    </source>
</evidence>
<sequence length="206" mass="23565">MGRERICGEAAAELATIVRGFYKLPARVVGGYVVDDGGYLLAGSGHAWVEVFINGKWQVFDSTPSSVAVETTGGFSRPVKFRQLEVDDPLYRQLAQWDPTPVRRQAEPKTEPPRRLTNREIRLARKLAQKRLPKKVARKLYRKQVPGGTDQDFEKFWDTVEQWMHDLGKGLRDFIRKMEKTKPSLQQSPILGGNLQPAIRRRHSRI</sequence>
<dbReference type="InterPro" id="IPR038765">
    <property type="entry name" value="Papain-like_cys_pep_sf"/>
</dbReference>
<comment type="caution">
    <text evidence="2">The sequence shown here is derived from an EMBL/GenBank/DDBJ whole genome shotgun (WGS) entry which is preliminary data.</text>
</comment>
<feature type="domain" description="Transglutaminase-like" evidence="1">
    <location>
        <begin position="1"/>
        <end position="64"/>
    </location>
</feature>
<protein>
    <recommendedName>
        <fullName evidence="1">Transglutaminase-like domain-containing protein</fullName>
    </recommendedName>
</protein>
<dbReference type="SUPFAM" id="SSF54001">
    <property type="entry name" value="Cysteine proteinases"/>
    <property type="match status" value="1"/>
</dbReference>
<proteinExistence type="predicted"/>